<dbReference type="KEGG" id="apra:G3A50_00725"/>
<keyword evidence="3" id="KW-1185">Reference proteome</keyword>
<gene>
    <name evidence="2" type="ORF">G3A50_00725</name>
</gene>
<evidence type="ECO:0000313" key="2">
    <source>
        <dbReference type="EMBL" id="QIB36009.1"/>
    </source>
</evidence>
<proteinExistence type="predicted"/>
<name>A0A6P1YRJ6_9HYPH</name>
<feature type="chain" id="PRO_5026832776" description="Secreted protein" evidence="1">
    <location>
        <begin position="20"/>
        <end position="92"/>
    </location>
</feature>
<dbReference type="AlphaFoldDB" id="A0A6P1YRJ6"/>
<dbReference type="EMBL" id="CP048630">
    <property type="protein sequence ID" value="QIB36009.1"/>
    <property type="molecule type" value="Genomic_DNA"/>
</dbReference>
<protein>
    <recommendedName>
        <fullName evidence="4">Secreted protein</fullName>
    </recommendedName>
</protein>
<evidence type="ECO:0000256" key="1">
    <source>
        <dbReference type="SAM" id="SignalP"/>
    </source>
</evidence>
<dbReference type="Proteomes" id="UP000464751">
    <property type="component" value="Chromosome"/>
</dbReference>
<sequence length="92" mass="9336">MIPLCVVTGLLLLTVPVHAACPARPPCKGCGCKGGPGYRGPDGNCVSFKNLSRVCGNPPKTRCRFENAPGTGLNRDCALGKSPAGAKGATPD</sequence>
<accession>A0A6P1YRJ6</accession>
<reference evidence="2 3" key="1">
    <citation type="submission" date="2020-02" db="EMBL/GenBank/DDBJ databases">
        <authorList>
            <person name="Li G."/>
        </authorList>
    </citation>
    <scope>NUCLEOTIDE SEQUENCE [LARGE SCALE GENOMIC DNA]</scope>
    <source>
        <strain evidence="2 3">DSM 102029</strain>
    </source>
</reference>
<keyword evidence="1" id="KW-0732">Signal</keyword>
<organism evidence="2 3">
    <name type="scientific">Ancylobacter pratisalsi</name>
    <dbReference type="NCBI Taxonomy" id="1745854"/>
    <lineage>
        <taxon>Bacteria</taxon>
        <taxon>Pseudomonadati</taxon>
        <taxon>Pseudomonadota</taxon>
        <taxon>Alphaproteobacteria</taxon>
        <taxon>Hyphomicrobiales</taxon>
        <taxon>Xanthobacteraceae</taxon>
        <taxon>Ancylobacter</taxon>
    </lineage>
</organism>
<feature type="signal peptide" evidence="1">
    <location>
        <begin position="1"/>
        <end position="19"/>
    </location>
</feature>
<evidence type="ECO:0008006" key="4">
    <source>
        <dbReference type="Google" id="ProtNLM"/>
    </source>
</evidence>
<evidence type="ECO:0000313" key="3">
    <source>
        <dbReference type="Proteomes" id="UP000464751"/>
    </source>
</evidence>